<organism evidence="2 3">
    <name type="scientific">Steccherinum ochraceum</name>
    <dbReference type="NCBI Taxonomy" id="92696"/>
    <lineage>
        <taxon>Eukaryota</taxon>
        <taxon>Fungi</taxon>
        <taxon>Dikarya</taxon>
        <taxon>Basidiomycota</taxon>
        <taxon>Agaricomycotina</taxon>
        <taxon>Agaricomycetes</taxon>
        <taxon>Polyporales</taxon>
        <taxon>Steccherinaceae</taxon>
        <taxon>Steccherinum</taxon>
    </lineage>
</organism>
<evidence type="ECO:0000313" key="3">
    <source>
        <dbReference type="Proteomes" id="UP000292702"/>
    </source>
</evidence>
<feature type="transmembrane region" description="Helical" evidence="1">
    <location>
        <begin position="39"/>
        <end position="58"/>
    </location>
</feature>
<feature type="transmembrane region" description="Helical" evidence="1">
    <location>
        <begin position="212"/>
        <end position="230"/>
    </location>
</feature>
<keyword evidence="1" id="KW-1133">Transmembrane helix</keyword>
<evidence type="ECO:0000256" key="1">
    <source>
        <dbReference type="SAM" id="Phobius"/>
    </source>
</evidence>
<evidence type="ECO:0000313" key="2">
    <source>
        <dbReference type="EMBL" id="TCD64307.1"/>
    </source>
</evidence>
<keyword evidence="1" id="KW-0812">Transmembrane</keyword>
<dbReference type="Proteomes" id="UP000292702">
    <property type="component" value="Unassembled WGS sequence"/>
</dbReference>
<gene>
    <name evidence="2" type="ORF">EIP91_004254</name>
</gene>
<dbReference type="EMBL" id="RWJN01000243">
    <property type="protein sequence ID" value="TCD64307.1"/>
    <property type="molecule type" value="Genomic_DNA"/>
</dbReference>
<keyword evidence="3" id="KW-1185">Reference proteome</keyword>
<dbReference type="AlphaFoldDB" id="A0A4V2MW03"/>
<sequence>MAPSQYALQALAPALPTALALSTAPALPTAPAAPSPDSAWRMFCFLLTFLIKPVLYHLCRLALQIQGWMLASFPAFAVVWQIAVTCGTALAYRGDTQAYVRDCILTKVHLWEDLLTSNSAVLKTVPKFTARSMLLDCVRIVLRRLGYWQRYAKKPEGGDAKVGPARTFSFWVWLALVLLSDKLTARYAYIDTNGASPWCSVNDAQWDTDHTVYLGMIWVKLYFLVPWWIVAPPYMKFWLYTPVIEAATAAAPNVDAAAPGVDAAAPDRNHALSTLSDPPSTS</sequence>
<name>A0A4V2MW03_9APHY</name>
<feature type="transmembrane region" description="Helical" evidence="1">
    <location>
        <begin position="70"/>
        <end position="92"/>
    </location>
</feature>
<keyword evidence="1" id="KW-0472">Membrane</keyword>
<accession>A0A4V2MW03</accession>
<proteinExistence type="predicted"/>
<reference evidence="2 3" key="1">
    <citation type="submission" date="2018-11" db="EMBL/GenBank/DDBJ databases">
        <title>Genome assembly of Steccherinum ochraceum LE-BIN_3174, the white-rot fungus of the Steccherinaceae family (The Residual Polyporoid clade, Polyporales, Basidiomycota).</title>
        <authorList>
            <person name="Fedorova T.V."/>
            <person name="Glazunova O.A."/>
            <person name="Landesman E.O."/>
            <person name="Moiseenko K.V."/>
            <person name="Psurtseva N.V."/>
            <person name="Savinova O.S."/>
            <person name="Shakhova N.V."/>
            <person name="Tyazhelova T.V."/>
            <person name="Vasina D.V."/>
        </authorList>
    </citation>
    <scope>NUCLEOTIDE SEQUENCE [LARGE SCALE GENOMIC DNA]</scope>
    <source>
        <strain evidence="2 3">LE-BIN_3174</strain>
    </source>
</reference>
<protein>
    <submittedName>
        <fullName evidence="2">Uncharacterized protein</fullName>
    </submittedName>
</protein>
<comment type="caution">
    <text evidence="2">The sequence shown here is derived from an EMBL/GenBank/DDBJ whole genome shotgun (WGS) entry which is preliminary data.</text>
</comment>